<dbReference type="Proteomes" id="UP000019277">
    <property type="component" value="Unassembled WGS sequence"/>
</dbReference>
<name>W7IEK5_9PSEU</name>
<dbReference type="AlphaFoldDB" id="W7IEK5"/>
<dbReference type="PROSITE" id="PS51900">
    <property type="entry name" value="CB"/>
    <property type="match status" value="1"/>
</dbReference>
<dbReference type="PANTHER" id="PTHR30349">
    <property type="entry name" value="PHAGE INTEGRASE-RELATED"/>
    <property type="match status" value="1"/>
</dbReference>
<dbReference type="InterPro" id="IPR013762">
    <property type="entry name" value="Integrase-like_cat_sf"/>
</dbReference>
<keyword evidence="8" id="KW-1185">Reference proteome</keyword>
<evidence type="ECO:0000313" key="7">
    <source>
        <dbReference type="EMBL" id="EWC59290.1"/>
    </source>
</evidence>
<dbReference type="eggNOG" id="COG4974">
    <property type="taxonomic scope" value="Bacteria"/>
</dbReference>
<accession>W7IEK5</accession>
<comment type="caution">
    <text evidence="7">The sequence shown here is derived from an EMBL/GenBank/DDBJ whole genome shotgun (WGS) entry which is preliminary data.</text>
</comment>
<feature type="domain" description="Core-binding (CB)" evidence="6">
    <location>
        <begin position="1"/>
        <end position="67"/>
    </location>
</feature>
<dbReference type="RefSeq" id="WP_052021824.1">
    <property type="nucleotide sequence ID" value="NZ_AYXG01000210.1"/>
</dbReference>
<dbReference type="Pfam" id="PF00589">
    <property type="entry name" value="Phage_integrase"/>
    <property type="match status" value="1"/>
</dbReference>
<comment type="similarity">
    <text evidence="1">Belongs to the 'phage' integrase family.</text>
</comment>
<dbReference type="OrthoDB" id="3183879at2"/>
<protein>
    <submittedName>
        <fullName evidence="7">Phage integrase</fullName>
    </submittedName>
</protein>
<sequence>MEEKAREWWEDWETRFADIDIHAAAEDPCEVTKEHVQEFVYWMLFTRSASTAQNKFKVTKQFFGYLEDDDEIELSPFARLKLPKKGITLTPILTDEEAEAIITHCSGKDFVAVRNRAMIETFLDTALRCSELAHMQVSSVDLRLDRIKVTGKGAKERIVTFGDLAGRALSKYDRMRSKKPGANLEYFWLDETGTKPLTISGIKSLLRRLGEALGIEKLYPHMFRHTFCHNWLLHGGSETGLMTLCGWSTRTMVEHYARIAAQTRALAEHKRLGIRNLSGFRPETRPDLIAS</sequence>
<evidence type="ECO:0000256" key="3">
    <source>
        <dbReference type="ARBA" id="ARBA00023172"/>
    </source>
</evidence>
<evidence type="ECO:0000256" key="1">
    <source>
        <dbReference type="ARBA" id="ARBA00008857"/>
    </source>
</evidence>
<dbReference type="InterPro" id="IPR010998">
    <property type="entry name" value="Integrase_recombinase_N"/>
</dbReference>
<dbReference type="GO" id="GO:0003677">
    <property type="term" value="F:DNA binding"/>
    <property type="evidence" value="ECO:0007669"/>
    <property type="project" value="UniProtKB-UniRule"/>
</dbReference>
<dbReference type="GO" id="GO:0006310">
    <property type="term" value="P:DNA recombination"/>
    <property type="evidence" value="ECO:0007669"/>
    <property type="project" value="UniProtKB-KW"/>
</dbReference>
<dbReference type="PROSITE" id="PS51898">
    <property type="entry name" value="TYR_RECOMBINASE"/>
    <property type="match status" value="1"/>
</dbReference>
<dbReference type="GO" id="GO:0015074">
    <property type="term" value="P:DNA integration"/>
    <property type="evidence" value="ECO:0007669"/>
    <property type="project" value="InterPro"/>
</dbReference>
<gene>
    <name evidence="7" type="ORF">UO65_5447</name>
</gene>
<dbReference type="InterPro" id="IPR044068">
    <property type="entry name" value="CB"/>
</dbReference>
<dbReference type="EMBL" id="AYXG01000210">
    <property type="protein sequence ID" value="EWC59290.1"/>
    <property type="molecule type" value="Genomic_DNA"/>
</dbReference>
<proteinExistence type="inferred from homology"/>
<dbReference type="InterPro" id="IPR050090">
    <property type="entry name" value="Tyrosine_recombinase_XerCD"/>
</dbReference>
<dbReference type="SUPFAM" id="SSF56349">
    <property type="entry name" value="DNA breaking-rejoining enzymes"/>
    <property type="match status" value="1"/>
</dbReference>
<evidence type="ECO:0000256" key="2">
    <source>
        <dbReference type="ARBA" id="ARBA00023125"/>
    </source>
</evidence>
<evidence type="ECO:0000259" key="5">
    <source>
        <dbReference type="PROSITE" id="PS51898"/>
    </source>
</evidence>
<dbReference type="Gene3D" id="1.10.443.10">
    <property type="entry name" value="Intergrase catalytic core"/>
    <property type="match status" value="1"/>
</dbReference>
<reference evidence="7 8" key="1">
    <citation type="journal article" date="2014" name="Genome Announc.">
        <title>Draft Genome Sequence of the Antitrypanosomally Active Sponge-Associated Bacterium Actinokineospora sp. Strain EG49.</title>
        <authorList>
            <person name="Harjes J."/>
            <person name="Ryu T."/>
            <person name="Abdelmohsen U.R."/>
            <person name="Moitinho-Silva L."/>
            <person name="Horn H."/>
            <person name="Ravasi T."/>
            <person name="Hentschel U."/>
        </authorList>
    </citation>
    <scope>NUCLEOTIDE SEQUENCE [LARGE SCALE GENOMIC DNA]</scope>
    <source>
        <strain evidence="7 8">EG49</strain>
    </source>
</reference>
<dbReference type="STRING" id="909613.UO65_5447"/>
<evidence type="ECO:0000259" key="6">
    <source>
        <dbReference type="PROSITE" id="PS51900"/>
    </source>
</evidence>
<keyword evidence="2 4" id="KW-0238">DNA-binding</keyword>
<feature type="domain" description="Tyr recombinase" evidence="5">
    <location>
        <begin position="88"/>
        <end position="271"/>
    </location>
</feature>
<dbReference type="InterPro" id="IPR011010">
    <property type="entry name" value="DNA_brk_join_enz"/>
</dbReference>
<evidence type="ECO:0000313" key="8">
    <source>
        <dbReference type="Proteomes" id="UP000019277"/>
    </source>
</evidence>
<keyword evidence="3" id="KW-0233">DNA recombination</keyword>
<dbReference type="Gene3D" id="1.10.150.130">
    <property type="match status" value="1"/>
</dbReference>
<dbReference type="InterPro" id="IPR002104">
    <property type="entry name" value="Integrase_catalytic"/>
</dbReference>
<organism evidence="7 8">
    <name type="scientific">Actinokineospora spheciospongiae</name>
    <dbReference type="NCBI Taxonomy" id="909613"/>
    <lineage>
        <taxon>Bacteria</taxon>
        <taxon>Bacillati</taxon>
        <taxon>Actinomycetota</taxon>
        <taxon>Actinomycetes</taxon>
        <taxon>Pseudonocardiales</taxon>
        <taxon>Pseudonocardiaceae</taxon>
        <taxon>Actinokineospora</taxon>
    </lineage>
</organism>
<dbReference type="PANTHER" id="PTHR30349:SF41">
    <property type="entry name" value="INTEGRASE_RECOMBINASE PROTEIN MJ0367-RELATED"/>
    <property type="match status" value="1"/>
</dbReference>
<evidence type="ECO:0000256" key="4">
    <source>
        <dbReference type="PROSITE-ProRule" id="PRU01248"/>
    </source>
</evidence>